<dbReference type="InterPro" id="IPR011009">
    <property type="entry name" value="Kinase-like_dom_sf"/>
</dbReference>
<dbReference type="GO" id="GO:0031434">
    <property type="term" value="F:mitogen-activated protein kinase kinase binding"/>
    <property type="evidence" value="ECO:0007669"/>
    <property type="project" value="TreeGrafter"/>
</dbReference>
<dbReference type="GO" id="GO:0005634">
    <property type="term" value="C:nucleus"/>
    <property type="evidence" value="ECO:0007669"/>
    <property type="project" value="TreeGrafter"/>
</dbReference>
<dbReference type="FunFam" id="1.10.510.10:FF:000153">
    <property type="entry name" value="Tribbles homolog 2"/>
    <property type="match status" value="1"/>
</dbReference>
<evidence type="ECO:0000256" key="3">
    <source>
        <dbReference type="SAM" id="MobiDB-lite"/>
    </source>
</evidence>
<feature type="region of interest" description="Disordered" evidence="3">
    <location>
        <begin position="870"/>
        <end position="905"/>
    </location>
</feature>
<reference evidence="6 7" key="1">
    <citation type="journal article" date="2024" name="Proc. Natl. Acad. Sci. U.S.A.">
        <title>The genetic regulatory architecture and epigenomic basis for age-related changes in rattlesnake venom.</title>
        <authorList>
            <person name="Hogan M.P."/>
            <person name="Holding M.L."/>
            <person name="Nystrom G.S."/>
            <person name="Colston T.J."/>
            <person name="Bartlett D.A."/>
            <person name="Mason A.J."/>
            <person name="Ellsworth S.A."/>
            <person name="Rautsaw R.M."/>
            <person name="Lawrence K.C."/>
            <person name="Strickland J.L."/>
            <person name="He B."/>
            <person name="Fraser P."/>
            <person name="Margres M.J."/>
            <person name="Gilbert D.M."/>
            <person name="Gibbs H.L."/>
            <person name="Parkinson C.L."/>
            <person name="Rokyta D.R."/>
        </authorList>
    </citation>
    <scope>NUCLEOTIDE SEQUENCE [LARGE SCALE GENOMIC DNA]</scope>
    <source>
        <strain evidence="6">DRR0105</strain>
    </source>
</reference>
<dbReference type="InterPro" id="IPR024104">
    <property type="entry name" value="Tribbles/Ser_Thr_kinase_40"/>
</dbReference>
<feature type="region of interest" description="Disordered" evidence="3">
    <location>
        <begin position="252"/>
        <end position="600"/>
    </location>
</feature>
<dbReference type="InterPro" id="IPR000719">
    <property type="entry name" value="Prot_kinase_dom"/>
</dbReference>
<feature type="compositionally biased region" description="Basic and acidic residues" evidence="3">
    <location>
        <begin position="887"/>
        <end position="905"/>
    </location>
</feature>
<evidence type="ECO:0000259" key="5">
    <source>
        <dbReference type="PROSITE" id="PS50011"/>
    </source>
</evidence>
<comment type="caution">
    <text evidence="6">The sequence shown here is derived from an EMBL/GenBank/DDBJ whole genome shotgun (WGS) entry which is preliminary data.</text>
</comment>
<organism evidence="6 7">
    <name type="scientific">Crotalus adamanteus</name>
    <name type="common">Eastern diamondback rattlesnake</name>
    <dbReference type="NCBI Taxonomy" id="8729"/>
    <lineage>
        <taxon>Eukaryota</taxon>
        <taxon>Metazoa</taxon>
        <taxon>Chordata</taxon>
        <taxon>Craniata</taxon>
        <taxon>Vertebrata</taxon>
        <taxon>Euteleostomi</taxon>
        <taxon>Lepidosauria</taxon>
        <taxon>Squamata</taxon>
        <taxon>Bifurcata</taxon>
        <taxon>Unidentata</taxon>
        <taxon>Episquamata</taxon>
        <taxon>Toxicofera</taxon>
        <taxon>Serpentes</taxon>
        <taxon>Colubroidea</taxon>
        <taxon>Viperidae</taxon>
        <taxon>Crotalinae</taxon>
        <taxon>Crotalus</taxon>
    </lineage>
</organism>
<dbReference type="Gene3D" id="3.30.200.20">
    <property type="entry name" value="Phosphorylase Kinase, domain 1"/>
    <property type="match status" value="1"/>
</dbReference>
<dbReference type="GO" id="GO:0004672">
    <property type="term" value="F:protein kinase activity"/>
    <property type="evidence" value="ECO:0007669"/>
    <property type="project" value="InterPro"/>
</dbReference>
<comment type="similarity">
    <text evidence="2">Belongs to the protein kinase superfamily. CAMK Ser/Thr protein kinase family. Tribbles subfamily.</text>
</comment>
<keyword evidence="7" id="KW-1185">Reference proteome</keyword>
<evidence type="ECO:0000313" key="6">
    <source>
        <dbReference type="EMBL" id="KAK9404984.1"/>
    </source>
</evidence>
<feature type="transmembrane region" description="Helical" evidence="4">
    <location>
        <begin position="117"/>
        <end position="136"/>
    </location>
</feature>
<feature type="compositionally biased region" description="Polar residues" evidence="3">
    <location>
        <begin position="418"/>
        <end position="431"/>
    </location>
</feature>
<protein>
    <submittedName>
        <fullName evidence="6">Tribbles 3-like</fullName>
    </submittedName>
</protein>
<sequence length="905" mass="96932">MARAGEQICGCQRGPNMEEGKWYGVRSYLHLFYEDCTGTHSEDNLENAATSPTKAGWTPVFWKVTLSAGTLLMLTGAAALTTGSLLPSRLEDIGEAEFVVLDQRAVDYNGALDICRAVGVVLCAVAGVLLAASVVLSRIGRRNRTGYPGDNGKEEQLSPILQENAPHPWGAIVSATPAPFQVSWRSLSQPGALQVESHISHYPQAAGLAWGLESDPLAIWGCCKEMQGFGAGGSGSGGVPQPPPEALHLLSAAPNRQGRRTPSPIGAAPNRRGRRTPSPIGAAPNRRGRRTPSPIGAAPNRRGRRTPSPIGATPNRRGRRTPSPIGAAPNRRGRRTPSPIGAAPNRRGRRTPSPIGAAPNRRGRRTPSPIGAAPNRRGRRTPSPIGAAPNRLGRRTTKPIANRPQSPRASDSKPHRSSPASPERQTPNSHPTPALPPGDDGRWGSPLPSGPRPQAPPRGHWRNRAAIGGAEPAAAAAPAAIRAAGRISRPSGEEEPEAEAEPGGAARRPPTHSIAAGVTSSPRLGQKRRRGSDKAARGVGRSCEDGAAPPLNGAAASGPVAPPSPLPPQRGVFPGVRKAQKPPTPFRAPDEDEPVDAKAWRRGPRKDLTITQIGHYILLEPTEGGCTYRAVDRHTEAELTCKVYQAKSYPEVMAPYAALPSHPNIARVAEVIVGDQNVYVFFEPGKDNMHDLVRRRKRVPESEAVALFRQMAEAVAHCHQHGIILRDIKLRKFVFADRERSKLLLENLEDAQVLLGPDDALVDKHGCPAYVGPEILSFKGSYSGKAADIWSLGVVLYTLLVGCYPFQDTKPISLFGKICRGRFRVPGDLSPKAQCLIRCLLRRDPAERLTASEILLHPWLASNPVPKALGVSPAGGQGPDQVVPEMGRCRKDSDKLREEGQMKWP</sequence>
<proteinExistence type="inferred from homology"/>
<keyword evidence="4" id="KW-0472">Membrane</keyword>
<evidence type="ECO:0000256" key="4">
    <source>
        <dbReference type="SAM" id="Phobius"/>
    </source>
</evidence>
<dbReference type="SUPFAM" id="SSF56112">
    <property type="entry name" value="Protein kinase-like (PK-like)"/>
    <property type="match status" value="1"/>
</dbReference>
<evidence type="ECO:0000313" key="7">
    <source>
        <dbReference type="Proteomes" id="UP001474421"/>
    </source>
</evidence>
<dbReference type="EMBL" id="JAOTOJ010000003">
    <property type="protein sequence ID" value="KAK9404984.1"/>
    <property type="molecule type" value="Genomic_DNA"/>
</dbReference>
<gene>
    <name evidence="6" type="ORF">NXF25_009811</name>
</gene>
<evidence type="ECO:0000256" key="2">
    <source>
        <dbReference type="ARBA" id="ARBA00038180"/>
    </source>
</evidence>
<dbReference type="SMART" id="SM00220">
    <property type="entry name" value="S_TKc"/>
    <property type="match status" value="1"/>
</dbReference>
<dbReference type="Pfam" id="PF00069">
    <property type="entry name" value="Pkinase"/>
    <property type="match status" value="1"/>
</dbReference>
<evidence type="ECO:0000256" key="1">
    <source>
        <dbReference type="ARBA" id="ARBA00023013"/>
    </source>
</evidence>
<dbReference type="PANTHER" id="PTHR22961:SF14">
    <property type="entry name" value="TRIBBLES HOMOLOG 3"/>
    <property type="match status" value="1"/>
</dbReference>
<dbReference type="PANTHER" id="PTHR22961">
    <property type="entry name" value="SER/THR PROTEIN KINASE-TRB"/>
    <property type="match status" value="1"/>
</dbReference>
<dbReference type="AlphaFoldDB" id="A0AAW1BS78"/>
<keyword evidence="4" id="KW-0812">Transmembrane</keyword>
<name>A0AAW1BS78_CROAD</name>
<dbReference type="PROSITE" id="PS50011">
    <property type="entry name" value="PROTEIN_KINASE_DOM"/>
    <property type="match status" value="1"/>
</dbReference>
<dbReference type="Pfam" id="PF14927">
    <property type="entry name" value="Neurensin"/>
    <property type="match status" value="1"/>
</dbReference>
<dbReference type="Gene3D" id="1.10.510.10">
    <property type="entry name" value="Transferase(Phosphotransferase) domain 1"/>
    <property type="match status" value="1"/>
</dbReference>
<keyword evidence="4" id="KW-1133">Transmembrane helix</keyword>
<feature type="compositionally biased region" description="Low complexity" evidence="3">
    <location>
        <begin position="465"/>
        <end position="490"/>
    </location>
</feature>
<dbReference type="Proteomes" id="UP001474421">
    <property type="component" value="Unassembled WGS sequence"/>
</dbReference>
<dbReference type="GO" id="GO:0005524">
    <property type="term" value="F:ATP binding"/>
    <property type="evidence" value="ECO:0007669"/>
    <property type="project" value="InterPro"/>
</dbReference>
<dbReference type="GO" id="GO:0032436">
    <property type="term" value="P:positive regulation of proteasomal ubiquitin-dependent protein catabolic process"/>
    <property type="evidence" value="ECO:0007669"/>
    <property type="project" value="TreeGrafter"/>
</dbReference>
<feature type="domain" description="Protein kinase" evidence="5">
    <location>
        <begin position="613"/>
        <end position="860"/>
    </location>
</feature>
<dbReference type="GO" id="GO:0004860">
    <property type="term" value="F:protein kinase inhibitor activity"/>
    <property type="evidence" value="ECO:0007669"/>
    <property type="project" value="UniProtKB-KW"/>
</dbReference>
<accession>A0AAW1BS78</accession>
<keyword evidence="1" id="KW-0649">Protein kinase inhibitor</keyword>